<evidence type="ECO:0000259" key="1">
    <source>
        <dbReference type="Pfam" id="PF13372"/>
    </source>
</evidence>
<dbReference type="Proteomes" id="UP000534783">
    <property type="component" value="Unassembled WGS sequence"/>
</dbReference>
<proteinExistence type="predicted"/>
<evidence type="ECO:0000313" key="2">
    <source>
        <dbReference type="EMBL" id="NKE73770.1"/>
    </source>
</evidence>
<dbReference type="InterPro" id="IPR025388">
    <property type="entry name" value="Alginate_export_dom"/>
</dbReference>
<dbReference type="InterPro" id="IPR053728">
    <property type="entry name" value="Alginate_Permeability_Chnl"/>
</dbReference>
<feature type="domain" description="Alginate export" evidence="1">
    <location>
        <begin position="52"/>
        <end position="431"/>
    </location>
</feature>
<dbReference type="Gene3D" id="2.40.160.100">
    <property type="match status" value="1"/>
</dbReference>
<sequence>MFFLMEGPFAFAREIQPAVTEADQPAAEETVSSASLDPDASPALRFEVTPHLSIGAKMQLSVLRRSNRDLNNKKEDDQNRTETTLGLATEVIPRTDIEIFAEARLTDQRFFMDGEGQTTDETKVRLKRGYILWRGAVFPAIDLQVGRQRFADSREWIYDENLDAVRLKLNKDLFALEFSVSSNLFDPEDPEDRIRNYVAYAAYEPSKGDKIALYWIARHSPGGDQNPEFVGLSWRGKSFQNQKYWLDLASISGRDGSVKLQGYGADLRWTYLFDQWMEPSITLGYAFGSGDPNPLDDVDGSFRQTGLQDNQGKFNGAVKFKYYGELFDPELSNMRIRTFGLGIIPFKKTSLDFVYYSYSLVYSHLAPNHTLRDVGIKKDPSGKSKDLGHEVDLIVGLKISRLARVEISTAAFIPGKAFPGSDSAYSGEMTVRILF</sequence>
<dbReference type="AlphaFoldDB" id="A0A7X6DUX1"/>
<organism evidence="2 3">
    <name type="scientific">Candidatus Manganitrophus noduliformans</name>
    <dbReference type="NCBI Taxonomy" id="2606439"/>
    <lineage>
        <taxon>Bacteria</taxon>
        <taxon>Pseudomonadati</taxon>
        <taxon>Nitrospirota</taxon>
        <taxon>Nitrospiria</taxon>
        <taxon>Candidatus Troglogloeales</taxon>
        <taxon>Candidatus Manganitrophaceae</taxon>
        <taxon>Candidatus Manganitrophus</taxon>
    </lineage>
</organism>
<reference evidence="2 3" key="1">
    <citation type="journal article" date="2020" name="Nature">
        <title>Bacterial chemolithoautotrophy via manganese oxidation.</title>
        <authorList>
            <person name="Yu H."/>
            <person name="Leadbetter J.R."/>
        </authorList>
    </citation>
    <scope>NUCLEOTIDE SEQUENCE [LARGE SCALE GENOMIC DNA]</scope>
    <source>
        <strain evidence="2 3">Mn-1</strain>
    </source>
</reference>
<dbReference type="EMBL" id="VTOW01000011">
    <property type="protein sequence ID" value="NKE73770.1"/>
    <property type="molecule type" value="Genomic_DNA"/>
</dbReference>
<dbReference type="Pfam" id="PF13372">
    <property type="entry name" value="Alginate_exp"/>
    <property type="match status" value="1"/>
</dbReference>
<protein>
    <recommendedName>
        <fullName evidence="1">Alginate export domain-containing protein</fullName>
    </recommendedName>
</protein>
<evidence type="ECO:0000313" key="3">
    <source>
        <dbReference type="Proteomes" id="UP000534783"/>
    </source>
</evidence>
<accession>A0A7X6DUX1</accession>
<name>A0A7X6DUX1_9BACT</name>
<dbReference type="RefSeq" id="WP_168063734.1">
    <property type="nucleotide sequence ID" value="NZ_VTOW01000011.1"/>
</dbReference>
<gene>
    <name evidence="2" type="ORF">MNODULE_23755</name>
</gene>
<keyword evidence="3" id="KW-1185">Reference proteome</keyword>
<comment type="caution">
    <text evidence="2">The sequence shown here is derived from an EMBL/GenBank/DDBJ whole genome shotgun (WGS) entry which is preliminary data.</text>
</comment>